<proteinExistence type="predicted"/>
<protein>
    <submittedName>
        <fullName evidence="2">Uncharacterized protein</fullName>
    </submittedName>
</protein>
<evidence type="ECO:0000313" key="3">
    <source>
        <dbReference type="Proteomes" id="UP000230066"/>
    </source>
</evidence>
<dbReference type="PROSITE" id="PS51257">
    <property type="entry name" value="PROKAR_LIPOPROTEIN"/>
    <property type="match status" value="1"/>
</dbReference>
<feature type="transmembrane region" description="Helical" evidence="1">
    <location>
        <begin position="107"/>
        <end position="129"/>
    </location>
</feature>
<keyword evidence="3" id="KW-1185">Reference proteome</keyword>
<keyword evidence="1" id="KW-0472">Membrane</keyword>
<keyword evidence="1" id="KW-0812">Transmembrane</keyword>
<evidence type="ECO:0000313" key="2">
    <source>
        <dbReference type="EMBL" id="THD22180.1"/>
    </source>
</evidence>
<evidence type="ECO:0000256" key="1">
    <source>
        <dbReference type="SAM" id="Phobius"/>
    </source>
</evidence>
<keyword evidence="1" id="KW-1133">Transmembrane helix</keyword>
<dbReference type="Proteomes" id="UP000230066">
    <property type="component" value="Unassembled WGS sequence"/>
</dbReference>
<accession>A0A4E0RZ44</accession>
<organism evidence="2 3">
    <name type="scientific">Fasciola hepatica</name>
    <name type="common">Liver fluke</name>
    <dbReference type="NCBI Taxonomy" id="6192"/>
    <lineage>
        <taxon>Eukaryota</taxon>
        <taxon>Metazoa</taxon>
        <taxon>Spiralia</taxon>
        <taxon>Lophotrochozoa</taxon>
        <taxon>Platyhelminthes</taxon>
        <taxon>Trematoda</taxon>
        <taxon>Digenea</taxon>
        <taxon>Plagiorchiida</taxon>
        <taxon>Echinostomata</taxon>
        <taxon>Echinostomatoidea</taxon>
        <taxon>Fasciolidae</taxon>
        <taxon>Fasciola</taxon>
    </lineage>
</organism>
<name>A0A4E0RZ44_FASHE</name>
<feature type="transmembrane region" description="Helical" evidence="1">
    <location>
        <begin position="74"/>
        <end position="100"/>
    </location>
</feature>
<gene>
    <name evidence="2" type="ORF">D915_007050</name>
</gene>
<reference evidence="2" key="1">
    <citation type="submission" date="2019-03" db="EMBL/GenBank/DDBJ databases">
        <title>Improved annotation for the trematode Fasciola hepatica.</title>
        <authorList>
            <person name="Choi Y.-J."/>
            <person name="Martin J."/>
            <person name="Mitreva M."/>
        </authorList>
    </citation>
    <scope>NUCLEOTIDE SEQUENCE [LARGE SCALE GENOMIC DNA]</scope>
</reference>
<dbReference type="EMBL" id="JXXN02002940">
    <property type="protein sequence ID" value="THD22180.1"/>
    <property type="molecule type" value="Genomic_DNA"/>
</dbReference>
<feature type="transmembrane region" description="Helical" evidence="1">
    <location>
        <begin position="6"/>
        <end position="25"/>
    </location>
</feature>
<comment type="caution">
    <text evidence="2">The sequence shown here is derived from an EMBL/GenBank/DDBJ whole genome shotgun (WGS) entry which is preliminary data.</text>
</comment>
<sequence>MGAPLLKIILLINLCLGIILACIALGKNPTTAYSARTSNWNAVIAFNSLALIFLTGALIITILLFVGFTEKYQIFMIIIAILVGIGCICFAIATGVSYVGTYATHSAWLLSGTWMTIMSIVISIIYIFVSLD</sequence>
<feature type="transmembrane region" description="Helical" evidence="1">
    <location>
        <begin position="46"/>
        <end position="68"/>
    </location>
</feature>
<dbReference type="AlphaFoldDB" id="A0A4E0RZ44"/>